<evidence type="ECO:0000256" key="1">
    <source>
        <dbReference type="ARBA" id="ARBA00001954"/>
    </source>
</evidence>
<dbReference type="Gene3D" id="2.60.120.620">
    <property type="entry name" value="q2cbj1_9rhob like domain"/>
    <property type="match status" value="1"/>
</dbReference>
<protein>
    <submittedName>
        <fullName evidence="2">Phytanoyl-CoA dioxygenase family protein</fullName>
    </submittedName>
</protein>
<organism evidence="2 3">
    <name type="scientific">Arcicella gelida</name>
    <dbReference type="NCBI Taxonomy" id="2984195"/>
    <lineage>
        <taxon>Bacteria</taxon>
        <taxon>Pseudomonadati</taxon>
        <taxon>Bacteroidota</taxon>
        <taxon>Cytophagia</taxon>
        <taxon>Cytophagales</taxon>
        <taxon>Flectobacillaceae</taxon>
        <taxon>Arcicella</taxon>
    </lineage>
</organism>
<dbReference type="Pfam" id="PF05721">
    <property type="entry name" value="PhyH"/>
    <property type="match status" value="1"/>
</dbReference>
<keyword evidence="3" id="KW-1185">Reference proteome</keyword>
<dbReference type="GO" id="GO:0051213">
    <property type="term" value="F:dioxygenase activity"/>
    <property type="evidence" value="ECO:0007669"/>
    <property type="project" value="UniProtKB-KW"/>
</dbReference>
<proteinExistence type="predicted"/>
<dbReference type="SUPFAM" id="SSF51197">
    <property type="entry name" value="Clavaminate synthase-like"/>
    <property type="match status" value="1"/>
</dbReference>
<dbReference type="InterPro" id="IPR008775">
    <property type="entry name" value="Phytyl_CoA_dOase-like"/>
</dbReference>
<comment type="caution">
    <text evidence="2">The sequence shown here is derived from an EMBL/GenBank/DDBJ whole genome shotgun (WGS) entry which is preliminary data.</text>
</comment>
<name>A0ABU5S1U0_9BACT</name>
<dbReference type="PANTHER" id="PTHR20883:SF48">
    <property type="entry name" value="ECTOINE DIOXYGENASE"/>
    <property type="match status" value="1"/>
</dbReference>
<dbReference type="PANTHER" id="PTHR20883">
    <property type="entry name" value="PHYTANOYL-COA DIOXYGENASE DOMAIN CONTAINING 1"/>
    <property type="match status" value="1"/>
</dbReference>
<evidence type="ECO:0000313" key="2">
    <source>
        <dbReference type="EMBL" id="MEA5402439.1"/>
    </source>
</evidence>
<sequence length="281" mass="32476">MQTTLIQGKNMVKFESKTFQLGEKLTQEQKEYFRKYGVIQFKNFINAETIQTFISELDKIEKQWLADGIEKINGIPLKFGKDEHGNKMIQRMCFTNKYSTFLGEFLKDPRLQLLVELLAPYDGRISDNEKDGLVFNHYVNAPNSKFTQMGWHTDSPRDLFLGQKILPMLNVGVHLDNCPSTNGGLRVLPGTQNQSVLKLLFGKKQFIDHTPDAREVGFEIEAGDLTVHDGRLWHRVEVSPNFGEKSRRRVMYVPIITGKYMPKNENSKTPFYHRFAKVVQK</sequence>
<keyword evidence="2" id="KW-0223">Dioxygenase</keyword>
<dbReference type="Proteomes" id="UP001303899">
    <property type="component" value="Unassembled WGS sequence"/>
</dbReference>
<gene>
    <name evidence="2" type="ORF">VB776_05910</name>
</gene>
<dbReference type="EMBL" id="JAYGIL010000005">
    <property type="protein sequence ID" value="MEA5402439.1"/>
    <property type="molecule type" value="Genomic_DNA"/>
</dbReference>
<comment type="cofactor">
    <cofactor evidence="1">
        <name>Fe(2+)</name>
        <dbReference type="ChEBI" id="CHEBI:29033"/>
    </cofactor>
</comment>
<keyword evidence="2" id="KW-0560">Oxidoreductase</keyword>
<evidence type="ECO:0000313" key="3">
    <source>
        <dbReference type="Proteomes" id="UP001303899"/>
    </source>
</evidence>
<reference evidence="2 3" key="1">
    <citation type="submission" date="2023-12" db="EMBL/GenBank/DDBJ databases">
        <title>Novel species of the genus Arcicella isolated from rivers.</title>
        <authorList>
            <person name="Lu H."/>
        </authorList>
    </citation>
    <scope>NUCLEOTIDE SEQUENCE [LARGE SCALE GENOMIC DNA]</scope>
    <source>
        <strain evidence="2 3">DC2W</strain>
    </source>
</reference>
<accession>A0ABU5S1U0</accession>